<dbReference type="EMBL" id="KQ990665">
    <property type="protein sequence ID" value="KZV52783.1"/>
    <property type="molecule type" value="Genomic_DNA"/>
</dbReference>
<dbReference type="AlphaFoldDB" id="A0A2Z7D0B3"/>
<reference evidence="2 3" key="1">
    <citation type="journal article" date="2015" name="Proc. Natl. Acad. Sci. U.S.A.">
        <title>The resurrection genome of Boea hygrometrica: A blueprint for survival of dehydration.</title>
        <authorList>
            <person name="Xiao L."/>
            <person name="Yang G."/>
            <person name="Zhang L."/>
            <person name="Yang X."/>
            <person name="Zhao S."/>
            <person name="Ji Z."/>
            <person name="Zhou Q."/>
            <person name="Hu M."/>
            <person name="Wang Y."/>
            <person name="Chen M."/>
            <person name="Xu Y."/>
            <person name="Jin H."/>
            <person name="Xiao X."/>
            <person name="Hu G."/>
            <person name="Bao F."/>
            <person name="Hu Y."/>
            <person name="Wan P."/>
            <person name="Li L."/>
            <person name="Deng X."/>
            <person name="Kuang T."/>
            <person name="Xiang C."/>
            <person name="Zhu J.K."/>
            <person name="Oliver M.J."/>
            <person name="He Y."/>
        </authorList>
    </citation>
    <scope>NUCLEOTIDE SEQUENCE [LARGE SCALE GENOMIC DNA]</scope>
    <source>
        <strain evidence="3">cv. XS01</strain>
    </source>
</reference>
<evidence type="ECO:0000256" key="1">
    <source>
        <dbReference type="SAM" id="MobiDB-lite"/>
    </source>
</evidence>
<protein>
    <submittedName>
        <fullName evidence="2">Uncharacterized protein</fullName>
    </submittedName>
</protein>
<dbReference type="OrthoDB" id="1920930at2759"/>
<proteinExistence type="predicted"/>
<accession>A0A2Z7D0B3</accession>
<evidence type="ECO:0000313" key="3">
    <source>
        <dbReference type="Proteomes" id="UP000250235"/>
    </source>
</evidence>
<gene>
    <name evidence="2" type="ORF">F511_37121</name>
</gene>
<evidence type="ECO:0000313" key="2">
    <source>
        <dbReference type="EMBL" id="KZV52783.1"/>
    </source>
</evidence>
<organism evidence="2 3">
    <name type="scientific">Dorcoceras hygrometricum</name>
    <dbReference type="NCBI Taxonomy" id="472368"/>
    <lineage>
        <taxon>Eukaryota</taxon>
        <taxon>Viridiplantae</taxon>
        <taxon>Streptophyta</taxon>
        <taxon>Embryophyta</taxon>
        <taxon>Tracheophyta</taxon>
        <taxon>Spermatophyta</taxon>
        <taxon>Magnoliopsida</taxon>
        <taxon>eudicotyledons</taxon>
        <taxon>Gunneridae</taxon>
        <taxon>Pentapetalae</taxon>
        <taxon>asterids</taxon>
        <taxon>lamiids</taxon>
        <taxon>Lamiales</taxon>
        <taxon>Gesneriaceae</taxon>
        <taxon>Didymocarpoideae</taxon>
        <taxon>Trichosporeae</taxon>
        <taxon>Loxocarpinae</taxon>
        <taxon>Dorcoceras</taxon>
    </lineage>
</organism>
<name>A0A2Z7D0B3_9LAMI</name>
<keyword evidence="3" id="KW-1185">Reference proteome</keyword>
<feature type="region of interest" description="Disordered" evidence="1">
    <location>
        <begin position="18"/>
        <end position="73"/>
    </location>
</feature>
<sequence length="349" mass="39166">MINTKNTITNYDIHRMFRNRQSGPRPETRLLRQPALEGLTRSARTDSPRRIGRKQFSGEEGGGGGGLREERGGGIQLAVGPQPLWLRNHNSGPAQRIMVKHLATSPHDPIGITDSACKNQLVVVSVQYGPFNPYIPIRSTTIGKSRVAIDPIAMHTSWRSNSDIASVTSITAFIMSSIKNPLATILDSNKFTGLNYQDWLQNLNIVLASEKLLYTIEKSPPKEAPADISPEELVTLQQWWDDELKTRCYVMASMSKEMQRRFEKTKYAADYSFISKNCMGKTLDMREYNTQSIFLWNFGLQCPTSPLLPPRKVPLEDLIYTSCTDPIPQPAAARTPRLYQPSAVLSELV</sequence>
<dbReference type="Proteomes" id="UP000250235">
    <property type="component" value="Unassembled WGS sequence"/>
</dbReference>